<evidence type="ECO:0000259" key="4">
    <source>
        <dbReference type="Pfam" id="PF09169"/>
    </source>
</evidence>
<evidence type="ECO:0000259" key="3">
    <source>
        <dbReference type="Pfam" id="PF09104"/>
    </source>
</evidence>
<feature type="domain" description="BRCA2 OB1" evidence="2">
    <location>
        <begin position="1399"/>
        <end position="1512"/>
    </location>
</feature>
<dbReference type="CDD" id="cd04493">
    <property type="entry name" value="BRCA2DBD_OB1"/>
    <property type="match status" value="1"/>
</dbReference>
<feature type="compositionally biased region" description="Polar residues" evidence="1">
    <location>
        <begin position="1804"/>
        <end position="1815"/>
    </location>
</feature>
<name>A0A9R1TQS0_9HYME</name>
<dbReference type="Gene3D" id="2.40.50.140">
    <property type="entry name" value="Nucleic acid-binding proteins"/>
    <property type="match status" value="3"/>
</dbReference>
<dbReference type="GO" id="GO:0006355">
    <property type="term" value="P:regulation of DNA-templated transcription"/>
    <property type="evidence" value="ECO:0007669"/>
    <property type="project" value="TreeGrafter"/>
</dbReference>
<feature type="domain" description="BRCA2 OB3" evidence="3">
    <location>
        <begin position="1657"/>
        <end position="1801"/>
    </location>
</feature>
<dbReference type="SUPFAM" id="SSF50249">
    <property type="entry name" value="Nucleic acid-binding proteins"/>
    <property type="match status" value="3"/>
</dbReference>
<dbReference type="GeneID" id="105274157"/>
<feature type="region of interest" description="Disordered" evidence="1">
    <location>
        <begin position="761"/>
        <end position="800"/>
    </location>
</feature>
<feature type="region of interest" description="Disordered" evidence="1">
    <location>
        <begin position="1031"/>
        <end position="1065"/>
    </location>
</feature>
<evidence type="ECO:0008006" key="7">
    <source>
        <dbReference type="Google" id="ProtNLM"/>
    </source>
</evidence>
<dbReference type="Pfam" id="PF09103">
    <property type="entry name" value="BRCA-2_OB1"/>
    <property type="match status" value="1"/>
</dbReference>
<protein>
    <recommendedName>
        <fullName evidence="7">Brca2 protein</fullName>
    </recommendedName>
</protein>
<keyword evidence="5" id="KW-1185">Reference proteome</keyword>
<evidence type="ECO:0000256" key="1">
    <source>
        <dbReference type="SAM" id="MobiDB-lite"/>
    </source>
</evidence>
<dbReference type="InterPro" id="IPR015525">
    <property type="entry name" value="BRCA2"/>
</dbReference>
<dbReference type="RefSeq" id="XP_011315349.1">
    <property type="nucleotide sequence ID" value="XM_011317047.1"/>
</dbReference>
<feature type="region of interest" description="Disordered" evidence="1">
    <location>
        <begin position="102"/>
        <end position="122"/>
    </location>
</feature>
<evidence type="ECO:0000313" key="6">
    <source>
        <dbReference type="RefSeq" id="XP_011315349.1"/>
    </source>
</evidence>
<dbReference type="GO" id="GO:0005634">
    <property type="term" value="C:nucleus"/>
    <property type="evidence" value="ECO:0007669"/>
    <property type="project" value="TreeGrafter"/>
</dbReference>
<organism evidence="5 6">
    <name type="scientific">Fopius arisanus</name>
    <dbReference type="NCBI Taxonomy" id="64838"/>
    <lineage>
        <taxon>Eukaryota</taxon>
        <taxon>Metazoa</taxon>
        <taxon>Ecdysozoa</taxon>
        <taxon>Arthropoda</taxon>
        <taxon>Hexapoda</taxon>
        <taxon>Insecta</taxon>
        <taxon>Pterygota</taxon>
        <taxon>Neoptera</taxon>
        <taxon>Endopterygota</taxon>
        <taxon>Hymenoptera</taxon>
        <taxon>Apocrita</taxon>
        <taxon>Ichneumonoidea</taxon>
        <taxon>Braconidae</taxon>
        <taxon>Opiinae</taxon>
        <taxon>Fopius</taxon>
    </lineage>
</organism>
<feature type="region of interest" description="Disordered" evidence="1">
    <location>
        <begin position="957"/>
        <end position="992"/>
    </location>
</feature>
<feature type="region of interest" description="Disordered" evidence="1">
    <location>
        <begin position="854"/>
        <end position="882"/>
    </location>
</feature>
<reference evidence="6" key="1">
    <citation type="submission" date="2025-08" db="UniProtKB">
        <authorList>
            <consortium name="RefSeq"/>
        </authorList>
    </citation>
    <scope>IDENTIFICATION</scope>
    <source>
        <strain evidence="6">USDA-PBARC FA_bdor</strain>
        <tissue evidence="6">Whole organism</tissue>
    </source>
</reference>
<evidence type="ECO:0000259" key="2">
    <source>
        <dbReference type="Pfam" id="PF09103"/>
    </source>
</evidence>
<gene>
    <name evidence="6" type="primary">LOC105274157</name>
</gene>
<feature type="region of interest" description="Disordered" evidence="1">
    <location>
        <begin position="1"/>
        <end position="35"/>
    </location>
</feature>
<dbReference type="PANTHER" id="PTHR11289">
    <property type="entry name" value="BREAST CANCER TYPE 2 SUSCEPTIBILITY PROTEIN BRCA2"/>
    <property type="match status" value="1"/>
</dbReference>
<dbReference type="SUPFAM" id="SSF81872">
    <property type="entry name" value="BRCA2 helical domain"/>
    <property type="match status" value="1"/>
</dbReference>
<feature type="region of interest" description="Disordered" evidence="1">
    <location>
        <begin position="1835"/>
        <end position="1865"/>
    </location>
</feature>
<feature type="compositionally biased region" description="Basic and acidic residues" evidence="1">
    <location>
        <begin position="776"/>
        <end position="785"/>
    </location>
</feature>
<feature type="region of interest" description="Disordered" evidence="1">
    <location>
        <begin position="1800"/>
        <end position="1822"/>
    </location>
</feature>
<dbReference type="PANTHER" id="PTHR11289:SF0">
    <property type="entry name" value="BREAST CANCER TYPE 2 SUSCEPTIBILITY PROTEIN"/>
    <property type="match status" value="1"/>
</dbReference>
<dbReference type="GO" id="GO:0000724">
    <property type="term" value="P:double-strand break repair via homologous recombination"/>
    <property type="evidence" value="ECO:0007669"/>
    <property type="project" value="InterPro"/>
</dbReference>
<dbReference type="Proteomes" id="UP000694866">
    <property type="component" value="Unplaced"/>
</dbReference>
<sequence>MDYSKNTSDTEEDLFSDDDDLCDDQLMSPNPKVNSSFFNLSQTPVAVYDQREETPGKPIVPKTPLTLAPFISKADGWTSDMETPAVDRHRLIIHSTNPVHSDCDDGITQTADPTTPLHVRPDDGNDEIVPLSQEIVHPKKKQKRPPKRRIFDKNNTNCSTLYEDEELPQRDEVRKSRSLISDVEVETKSPLQRLEQLKELQKRLQERKGLETLTDDAIPDDEFLRSCRALEMCDKPTPREDTTQEIVCSSLPRDSSEDFPFSPISDDLEALEQENIPATVPLTPVSSLHNLTQDNYSQIDLGIDPMEQDTVLEMTYLEDKGIEIKGEPIEIEEPENGFRGFSKEEQESKELWQFQRMFVLQYGRLSPKKLDFVGFPFEEIESTRTIFQLNDFFLNKYLEKYYGIRRQIEPMVVTIEDTESEESQAIEEAVPQLQVLTPLIVSVYSGFDTASGKKLFTSVDKIFKEQTRLQRNEPTELQSIDTLMSSMDNRKSTGVENSIEKEGYVQLLNIETIKPIDKFKETEATVEENVEANAKCDRTVPLPLNRRESVSKVAELPHKNDFHGCGGLKASLNPVDPPGEALPGIDDLFNDKSSEDYFDCLNEISNLKTKRRSLRLNRVESRVKSSVPNATIDNKNWTENCDPILSRISPGRVPEANADEDARPVSITSGCGNNGIAPSVDSPQLRNCNYSPVPNDPSHNYQFPGFVTGNGKTAQISEKAWSTGLAIAEAGKEVEGRVKNQSPLGNVKNLNSGSVRPFTPVRSVDVQYPPGSSRSITDRSSKISEEPLMTSRSTTNPSAPIIGFTTGSGACINLSEAVQEKIKSAMQEFSADLDQQDPTLLELSSIKNKIWSARHKTTPGGNPMKSSRPFTPLKVKKPEPSTSATFGSALGFTTAGGGAIKLSEVALEKMKAGLEAYTPAVDENDLNFSDLSSLKKQVSSNRHKTPSSLLKNNLKLANSEKLPRRSSLPSVSKPFTPLNVRKPENPPQSTPNTFKSVCGFTTAGGGAINLSESVQKKIEADLQAFTAEVEENETLTTTKPDNSDENAPVRAKRKNPPDDVTPFGRKRTRIAGSDLQARMLFTEINEEDDEIIQSSLGFASNIDTENDRILALTVSREVQANPCAFFKDIDKDSNRPFSRWSDTSCPLSSVSRPLEKRHYSFPNKTLNLIPEKKLPLTNQELIPDDIVFDSQEFFDSYEKISTKIKINEVVEKRRTEAIKKQEQVIDTKRRTRERPIPGSLILIKDLNSSTRISLQSLCLPGTSPGPRDHQEFSLKNIDPAVTSITSSTAGNYQFNLEEISRSCVEGLILGDDALLIPNEHNFAGITEFKRSFLASPGVDPTLVPNHWVENHYRWIVWKLASLDRLKFTSKNPPKCLTPDTILKQLKYRYDREIDHAERPVIRRILEKDDAPSRRMVLCVSKIKKTTINNETAITMELTDGWYSVTVALDPAMMNYVLQGKIKEGVKLMTYGSQLMGVDEGCHPLEAPGHIRLKIHTNSTRRVKWYTKLGLQKYSGPMEISLRHIHPNGGLIGKVSGVVSRLYPIVYRESTANGQTIFRNARSEERAQMSLEHSRSSLSRRDVTPCLKMRITDGTAHAVVTIWQNAEECSEMFKEGNSISIVHGTASGKRSNELQISATRWTTFDVRALGKKLSFPERIFTPLSDAMTLSFTPHYGEFDTVGIVVSIGPAPHGMKNFETVYLAWRNDQGDDSFLSILFWEGVASYGYSDIATIGSIVCCVNCEWRRNTYRSIPTAFCTERTVITRNPKQGSHLRNEFESLEFRIGNVEDYVEECARRIQEEVMKKSSSTPGNTSGVLTPKDRRSAAIKGRLEKLQGYGPVPKLSPINLPGSSRVSLDFKSPFSGRR</sequence>
<accession>A0A9R1TQS0</accession>
<feature type="compositionally biased region" description="Acidic residues" evidence="1">
    <location>
        <begin position="9"/>
        <end position="23"/>
    </location>
</feature>
<dbReference type="Pfam" id="PF09104">
    <property type="entry name" value="BRCA-2_OB3"/>
    <property type="match status" value="1"/>
</dbReference>
<dbReference type="KEGG" id="fas:105274157"/>
<dbReference type="InterPro" id="IPR015187">
    <property type="entry name" value="BRCA2_OB_1"/>
</dbReference>
<feature type="region of interest" description="Disordered" evidence="1">
    <location>
        <begin position="655"/>
        <end position="674"/>
    </location>
</feature>
<feature type="domain" description="Breast cancer type 2 susceptibility protein helical" evidence="4">
    <location>
        <begin position="1216"/>
        <end position="1395"/>
    </location>
</feature>
<dbReference type="InterPro" id="IPR012340">
    <property type="entry name" value="NA-bd_OB-fold"/>
</dbReference>
<dbReference type="OrthoDB" id="21095at2759"/>
<dbReference type="InterPro" id="IPR015252">
    <property type="entry name" value="BRCA2_hlx"/>
</dbReference>
<dbReference type="InterPro" id="IPR015188">
    <property type="entry name" value="BRCA2_OB_3"/>
</dbReference>
<proteinExistence type="predicted"/>
<evidence type="ECO:0000313" key="5">
    <source>
        <dbReference type="Proteomes" id="UP000694866"/>
    </source>
</evidence>
<dbReference type="InterPro" id="IPR036315">
    <property type="entry name" value="BRCA2_hlx_sf"/>
</dbReference>
<dbReference type="Pfam" id="PF09169">
    <property type="entry name" value="BRCA-2_helical"/>
    <property type="match status" value="1"/>
</dbReference>